<dbReference type="EMBL" id="JAPDRK010000005">
    <property type="protein sequence ID" value="KAJ9612177.1"/>
    <property type="molecule type" value="Genomic_DNA"/>
</dbReference>
<gene>
    <name evidence="1" type="ORF">H2200_003774</name>
</gene>
<sequence length="775" mass="85713">MKIGRLAGKHFRKEKVIPIDRLMPRAERETVRYIRYYDYLKRGTRFSRCQESVPVKCLNGVPSSAYRSRKCNPLKPIKKVGVVTSSQSNWWKRKAVAALKLEKGYYVYDTVAPMGLDSNGLPKYLSDLVEQGKWEDIDLDARQEREEAVRRVFEQYGDCEEVRSWACNFLASSRRNGTLTVLGLLSRRASNLMEQGFESMEGVGAAPLTPPSTPLTTCSPFEQNDWTPADVEMTSVEDGLELFPADSQVNAPNSWPMANNAPMTPATTPFGTSTASFADGGFADSCFNGWGAPPPTINDVDMATDPVFPQPSFSSVGAGSSHQPMLGNHVVSPAPTPSANKVDMTFKTKPTFFYLPDDEDTEQLVVNGHTVGTASPPVSNNVNVAAASTFAQSIFSSGSAAASQKQPMLGNYVVERATAPVQPPMLGNYVVEPATASVGNNANIASGPTFPQSIFSSGGAESTQQQPMLGNHVVEPAATQAGNNGNTNADYIAAASAARPEYRELLEEVGKFNPAAMKAEGALYEKLKHDCFEPRFDGRSLNSLTDFSSHPCRYVMKPTPNFPCLFPNDKPKFLGSTTRQALVNRYLKLWKKNRDVWIALLGTMLQEGVSPESLLMDYKEKAEVLEHKEWVHDLSRFDNLHYCRREGIPPSPGLGEFHKAPEGQAKDYYDEIHYLKSKEEAVHRCFRLLVSAWLERDGNNVEAFRNLARKAGWTPRDDYRVVLLRNFIIDTFKNRLVELAPIGAQAQEYLSARFPRFLAATLAEEGMDEALSSLC</sequence>
<reference evidence="1" key="1">
    <citation type="submission" date="2022-10" db="EMBL/GenBank/DDBJ databases">
        <title>Culturing micro-colonial fungi from biological soil crusts in the Mojave desert and describing Neophaeococcomyces mojavensis, and introducing the new genera and species Taxawa tesnikishii.</title>
        <authorList>
            <person name="Kurbessoian T."/>
            <person name="Stajich J.E."/>
        </authorList>
    </citation>
    <scope>NUCLEOTIDE SEQUENCE</scope>
    <source>
        <strain evidence="1">TK_41</strain>
    </source>
</reference>
<proteinExistence type="predicted"/>
<protein>
    <submittedName>
        <fullName evidence="1">Uncharacterized protein</fullName>
    </submittedName>
</protein>
<evidence type="ECO:0000313" key="2">
    <source>
        <dbReference type="Proteomes" id="UP001172673"/>
    </source>
</evidence>
<dbReference type="Proteomes" id="UP001172673">
    <property type="component" value="Unassembled WGS sequence"/>
</dbReference>
<name>A0AA38XF14_9EURO</name>
<organism evidence="1 2">
    <name type="scientific">Cladophialophora chaetospira</name>
    <dbReference type="NCBI Taxonomy" id="386627"/>
    <lineage>
        <taxon>Eukaryota</taxon>
        <taxon>Fungi</taxon>
        <taxon>Dikarya</taxon>
        <taxon>Ascomycota</taxon>
        <taxon>Pezizomycotina</taxon>
        <taxon>Eurotiomycetes</taxon>
        <taxon>Chaetothyriomycetidae</taxon>
        <taxon>Chaetothyriales</taxon>
        <taxon>Herpotrichiellaceae</taxon>
        <taxon>Cladophialophora</taxon>
    </lineage>
</organism>
<dbReference type="AlphaFoldDB" id="A0AA38XF14"/>
<accession>A0AA38XF14</accession>
<keyword evidence="2" id="KW-1185">Reference proteome</keyword>
<evidence type="ECO:0000313" key="1">
    <source>
        <dbReference type="EMBL" id="KAJ9612177.1"/>
    </source>
</evidence>
<comment type="caution">
    <text evidence="1">The sequence shown here is derived from an EMBL/GenBank/DDBJ whole genome shotgun (WGS) entry which is preliminary data.</text>
</comment>